<dbReference type="InterPro" id="IPR028987">
    <property type="entry name" value="ATP_synth_B-like_membr_sf"/>
</dbReference>
<dbReference type="NCBIfam" id="NF011041">
    <property type="entry name" value="PRK14471.1"/>
    <property type="match status" value="1"/>
</dbReference>
<evidence type="ECO:0000256" key="13">
    <source>
        <dbReference type="ARBA" id="ARBA00026054"/>
    </source>
</evidence>
<comment type="function">
    <text evidence="11 15">F(1)F(0) ATP synthase produces ATP from ADP in the presence of a proton or sodium gradient. F-type ATPases consist of two structural domains, F(1) containing the extramembraneous catalytic core and F(0) containing the membrane proton channel, linked together by a central stalk and a peripheral stalk. During catalysis, ATP synthesis in the catalytic domain of F(1) is coupled via a rotary mechanism of the central stalk subunits to proton translocation.</text>
</comment>
<keyword evidence="4 15" id="KW-0138">CF(0)</keyword>
<keyword evidence="10 15" id="KW-0066">ATP synthesis</keyword>
<evidence type="ECO:0000256" key="9">
    <source>
        <dbReference type="ARBA" id="ARBA00023136"/>
    </source>
</evidence>
<comment type="subunit">
    <text evidence="15">F-type ATPases have 2 components, F(1) - the catalytic core - and F(0) - the membrane proton channel. F(1) has five subunits: alpha(3), beta(3), gamma(1), delta(1), epsilon(1). F(0) has three main subunits: a(1), b(2) and c(10-14). The alpha and beta chains form an alternating ring which encloses part of the gamma chain. F(1) is attached to F(0) by a central stalk formed by the gamma and epsilon chains, while a peripheral stalk is formed by the delta and b chains.</text>
</comment>
<dbReference type="OrthoDB" id="9795289at2"/>
<keyword evidence="9 15" id="KW-0472">Membrane</keyword>
<evidence type="ECO:0000256" key="6">
    <source>
        <dbReference type="ARBA" id="ARBA00022781"/>
    </source>
</evidence>
<dbReference type="GO" id="GO:0012505">
    <property type="term" value="C:endomembrane system"/>
    <property type="evidence" value="ECO:0007669"/>
    <property type="project" value="UniProtKB-SubCell"/>
</dbReference>
<comment type="subcellular location">
    <subcellularLocation>
        <location evidence="15">Cell membrane</location>
        <topology evidence="15">Single-pass membrane protein</topology>
    </subcellularLocation>
    <subcellularLocation>
        <location evidence="14">Endomembrane system</location>
        <topology evidence="14">Single-pass membrane protein</topology>
    </subcellularLocation>
</comment>
<gene>
    <name evidence="15" type="primary">atpF</name>
    <name evidence="18" type="ORF">EQG68_05035</name>
</gene>
<reference evidence="19" key="1">
    <citation type="submission" date="2019-01" db="EMBL/GenBank/DDBJ databases">
        <title>Cytophagaceae bacterium strain CAR-16.</title>
        <authorList>
            <person name="Chen W.-M."/>
        </authorList>
    </citation>
    <scope>NUCLEOTIDE SEQUENCE [LARGE SCALE GENOMIC DNA]</scope>
    <source>
        <strain evidence="19">ICH-30</strain>
    </source>
</reference>
<comment type="similarity">
    <text evidence="1 15 16">Belongs to the ATPase B chain family.</text>
</comment>
<evidence type="ECO:0000256" key="15">
    <source>
        <dbReference type="HAMAP-Rule" id="MF_01398"/>
    </source>
</evidence>
<evidence type="ECO:0000256" key="11">
    <source>
        <dbReference type="ARBA" id="ARBA00025198"/>
    </source>
</evidence>
<sequence>MEKLIEQFSLGLFFWMLVIFVGLIFLLKKFAWKPILDAVNEREEGIRNALLSAENAKKEMLNLQSSNEKLVAEARAERDAMMKEAREIKEKMINDAKSEAQAQGEKMIAQAKAAIESEKNAAMAELKNQVSTLSLEIAEKVLKSELSNTEAQSKLVERMLGDAKLN</sequence>
<protein>
    <recommendedName>
        <fullName evidence="15">ATP synthase subunit b</fullName>
    </recommendedName>
    <alternativeName>
        <fullName evidence="15">ATP synthase F(0) sector subunit b</fullName>
    </alternativeName>
    <alternativeName>
        <fullName evidence="15">ATPase subunit I</fullName>
    </alternativeName>
    <alternativeName>
        <fullName evidence="15">F-type ATPase subunit b</fullName>
        <shortName evidence="15">F-ATPase subunit b</shortName>
    </alternativeName>
</protein>
<comment type="caution">
    <text evidence="18">The sequence shown here is derived from an EMBL/GenBank/DDBJ whole genome shotgun (WGS) entry which is preliminary data.</text>
</comment>
<keyword evidence="5 15" id="KW-0812">Transmembrane</keyword>
<dbReference type="NCBIfam" id="TIGR01144">
    <property type="entry name" value="ATP_synt_b"/>
    <property type="match status" value="1"/>
</dbReference>
<dbReference type="GO" id="GO:0046933">
    <property type="term" value="F:proton-transporting ATP synthase activity, rotational mechanism"/>
    <property type="evidence" value="ECO:0007669"/>
    <property type="project" value="UniProtKB-UniRule"/>
</dbReference>
<dbReference type="InterPro" id="IPR050059">
    <property type="entry name" value="ATP_synthase_B_chain"/>
</dbReference>
<evidence type="ECO:0000313" key="19">
    <source>
        <dbReference type="Proteomes" id="UP000289734"/>
    </source>
</evidence>
<evidence type="ECO:0000256" key="5">
    <source>
        <dbReference type="ARBA" id="ARBA00022692"/>
    </source>
</evidence>
<dbReference type="InterPro" id="IPR002146">
    <property type="entry name" value="ATP_synth_b/b'su_bac/chlpt"/>
</dbReference>
<feature type="coiled-coil region" evidence="17">
    <location>
        <begin position="46"/>
        <end position="91"/>
    </location>
</feature>
<comment type="function">
    <text evidence="12">Component of the F(0) channel, it forms part of the peripheral stalk, linking F(1) to F(0). The b'-subunit is a diverged and duplicated form of b found in plants and photosynthetic bacteria.</text>
</comment>
<evidence type="ECO:0000256" key="7">
    <source>
        <dbReference type="ARBA" id="ARBA00022989"/>
    </source>
</evidence>
<dbReference type="GO" id="GO:0045259">
    <property type="term" value="C:proton-transporting ATP synthase complex"/>
    <property type="evidence" value="ECO:0007669"/>
    <property type="project" value="UniProtKB-KW"/>
</dbReference>
<proteinExistence type="inferred from homology"/>
<dbReference type="Proteomes" id="UP000289734">
    <property type="component" value="Unassembled WGS sequence"/>
</dbReference>
<accession>A0A4Q1KU42</accession>
<keyword evidence="17" id="KW-0175">Coiled coil</keyword>
<keyword evidence="6 15" id="KW-0375">Hydrogen ion transport</keyword>
<keyword evidence="19" id="KW-1185">Reference proteome</keyword>
<keyword evidence="3 15" id="KW-1003">Cell membrane</keyword>
<keyword evidence="7 15" id="KW-1133">Transmembrane helix</keyword>
<dbReference type="GO" id="GO:0046961">
    <property type="term" value="F:proton-transporting ATPase activity, rotational mechanism"/>
    <property type="evidence" value="ECO:0007669"/>
    <property type="project" value="TreeGrafter"/>
</dbReference>
<dbReference type="HAMAP" id="MF_01398">
    <property type="entry name" value="ATP_synth_b_bprime"/>
    <property type="match status" value="1"/>
</dbReference>
<comment type="subunit">
    <text evidence="13">F-type ATPases have 2 components, F(1) - the catalytic core - and F(0) - the membrane proton channel. F(1) has five subunits: alpha(3), beta(3), gamma(1), delta(1), epsilon(1). F(0) has four main subunits: a(1), b(2) and c(10-14). The alpha and beta chains form an alternating ring which encloses part of the gamma chain. F(1) is attached to F(0) by a central stalk formed by the gamma and epsilon chains, while a peripheral stalk is formed by the delta and b chains.</text>
</comment>
<evidence type="ECO:0000256" key="14">
    <source>
        <dbReference type="ARBA" id="ARBA00037847"/>
    </source>
</evidence>
<organism evidence="18 19">
    <name type="scientific">Flavobacterium piscinae</name>
    <dbReference type="NCBI Taxonomy" id="2506424"/>
    <lineage>
        <taxon>Bacteria</taxon>
        <taxon>Pseudomonadati</taxon>
        <taxon>Bacteroidota</taxon>
        <taxon>Flavobacteriia</taxon>
        <taxon>Flavobacteriales</taxon>
        <taxon>Flavobacteriaceae</taxon>
        <taxon>Flavobacterium</taxon>
    </lineage>
</organism>
<dbReference type="AlphaFoldDB" id="A0A4Q1KU42"/>
<dbReference type="InterPro" id="IPR005864">
    <property type="entry name" value="ATP_synth_F0_bsu_bac"/>
</dbReference>
<evidence type="ECO:0000256" key="4">
    <source>
        <dbReference type="ARBA" id="ARBA00022547"/>
    </source>
</evidence>
<dbReference type="Pfam" id="PF00430">
    <property type="entry name" value="ATP-synt_B"/>
    <property type="match status" value="1"/>
</dbReference>
<evidence type="ECO:0000256" key="12">
    <source>
        <dbReference type="ARBA" id="ARBA00025614"/>
    </source>
</evidence>
<evidence type="ECO:0000256" key="2">
    <source>
        <dbReference type="ARBA" id="ARBA00022448"/>
    </source>
</evidence>
<evidence type="ECO:0000256" key="17">
    <source>
        <dbReference type="SAM" id="Coils"/>
    </source>
</evidence>
<dbReference type="PANTHER" id="PTHR33445">
    <property type="entry name" value="ATP SYNTHASE SUBUNIT B', CHLOROPLASTIC"/>
    <property type="match status" value="1"/>
</dbReference>
<dbReference type="SUPFAM" id="SSF81573">
    <property type="entry name" value="F1F0 ATP synthase subunit B, membrane domain"/>
    <property type="match status" value="1"/>
</dbReference>
<dbReference type="RefSeq" id="WP_129463692.1">
    <property type="nucleotide sequence ID" value="NZ_SBKQ01000004.1"/>
</dbReference>
<feature type="transmembrane region" description="Helical" evidence="15">
    <location>
        <begin position="12"/>
        <end position="32"/>
    </location>
</feature>
<dbReference type="EMBL" id="SBKQ01000004">
    <property type="protein sequence ID" value="RXR33592.1"/>
    <property type="molecule type" value="Genomic_DNA"/>
</dbReference>
<evidence type="ECO:0000256" key="16">
    <source>
        <dbReference type="RuleBase" id="RU003848"/>
    </source>
</evidence>
<evidence type="ECO:0000256" key="1">
    <source>
        <dbReference type="ARBA" id="ARBA00005513"/>
    </source>
</evidence>
<keyword evidence="2 15" id="KW-0813">Transport</keyword>
<evidence type="ECO:0000256" key="8">
    <source>
        <dbReference type="ARBA" id="ARBA00023065"/>
    </source>
</evidence>
<keyword evidence="8 15" id="KW-0406">Ion transport</keyword>
<dbReference type="Gene3D" id="1.20.5.620">
    <property type="entry name" value="F1F0 ATP synthase subunit B, membrane domain"/>
    <property type="match status" value="1"/>
</dbReference>
<evidence type="ECO:0000313" key="18">
    <source>
        <dbReference type="EMBL" id="RXR33592.1"/>
    </source>
</evidence>
<dbReference type="GO" id="GO:0005886">
    <property type="term" value="C:plasma membrane"/>
    <property type="evidence" value="ECO:0007669"/>
    <property type="project" value="UniProtKB-SubCell"/>
</dbReference>
<name>A0A4Q1KU42_9FLAO</name>
<dbReference type="CDD" id="cd06503">
    <property type="entry name" value="ATP-synt_Fo_b"/>
    <property type="match status" value="1"/>
</dbReference>
<dbReference type="PANTHER" id="PTHR33445:SF1">
    <property type="entry name" value="ATP SYNTHASE SUBUNIT B"/>
    <property type="match status" value="1"/>
</dbReference>
<evidence type="ECO:0000256" key="3">
    <source>
        <dbReference type="ARBA" id="ARBA00022475"/>
    </source>
</evidence>
<evidence type="ECO:0000256" key="10">
    <source>
        <dbReference type="ARBA" id="ARBA00023310"/>
    </source>
</evidence>